<dbReference type="AlphaFoldDB" id="I3YCI0"/>
<dbReference type="HAMAP" id="MF_01008">
    <property type="entry name" value="MraZ"/>
    <property type="match status" value="1"/>
</dbReference>
<evidence type="ECO:0000256" key="2">
    <source>
        <dbReference type="ARBA" id="ARBA00022490"/>
    </source>
</evidence>
<evidence type="ECO:0000256" key="4">
    <source>
        <dbReference type="ARBA" id="ARBA00023015"/>
    </source>
</evidence>
<dbReference type="eggNOG" id="COG2001">
    <property type="taxonomic scope" value="Bacteria"/>
</dbReference>
<dbReference type="STRING" id="765911.Thivi_2780"/>
<keyword evidence="10" id="KW-1185">Reference proteome</keyword>
<keyword evidence="5 7" id="KW-0238">DNA-binding</keyword>
<dbReference type="HOGENOM" id="CLU_107907_0_1_6"/>
<evidence type="ECO:0000256" key="3">
    <source>
        <dbReference type="ARBA" id="ARBA00022737"/>
    </source>
</evidence>
<evidence type="ECO:0000259" key="8">
    <source>
        <dbReference type="PROSITE" id="PS51740"/>
    </source>
</evidence>
<protein>
    <recommendedName>
        <fullName evidence="1 7">Transcriptional regulator MraZ</fullName>
    </recommendedName>
</protein>
<organism evidence="9 10">
    <name type="scientific">Thiocystis violascens (strain ATCC 17096 / DSM 198 / 6111)</name>
    <name type="common">Chromatium violascens</name>
    <dbReference type="NCBI Taxonomy" id="765911"/>
    <lineage>
        <taxon>Bacteria</taxon>
        <taxon>Pseudomonadati</taxon>
        <taxon>Pseudomonadota</taxon>
        <taxon>Gammaproteobacteria</taxon>
        <taxon>Chromatiales</taxon>
        <taxon>Chromatiaceae</taxon>
        <taxon>Thiocystis</taxon>
    </lineage>
</organism>
<dbReference type="KEGG" id="tvi:Thivi_2780"/>
<keyword evidence="6 7" id="KW-0804">Transcription</keyword>
<dbReference type="InterPro" id="IPR007159">
    <property type="entry name" value="SpoVT-AbrB_dom"/>
</dbReference>
<comment type="similarity">
    <text evidence="7">Belongs to the MraZ family.</text>
</comment>
<dbReference type="GO" id="GO:0003700">
    <property type="term" value="F:DNA-binding transcription factor activity"/>
    <property type="evidence" value="ECO:0007669"/>
    <property type="project" value="UniProtKB-UniRule"/>
</dbReference>
<keyword evidence="2 7" id="KW-0963">Cytoplasm</keyword>
<feature type="domain" description="SpoVT-AbrB" evidence="8">
    <location>
        <begin position="7"/>
        <end position="53"/>
    </location>
</feature>
<evidence type="ECO:0000256" key="6">
    <source>
        <dbReference type="ARBA" id="ARBA00023163"/>
    </source>
</evidence>
<dbReference type="Pfam" id="PF02381">
    <property type="entry name" value="MraZ"/>
    <property type="match status" value="2"/>
</dbReference>
<dbReference type="PANTHER" id="PTHR34701:SF1">
    <property type="entry name" value="TRANSCRIPTIONAL REGULATOR MRAZ"/>
    <property type="match status" value="1"/>
</dbReference>
<gene>
    <name evidence="7" type="primary">mraZ</name>
    <name evidence="9" type="ordered locus">Thivi_2780</name>
</gene>
<name>I3YCI0_THIV6</name>
<dbReference type="InterPro" id="IPR035642">
    <property type="entry name" value="MraZ_N"/>
</dbReference>
<evidence type="ECO:0000256" key="1">
    <source>
        <dbReference type="ARBA" id="ARBA00013860"/>
    </source>
</evidence>
<sequence>MNHLLGEFDGKLDAKGRLVLPAGLLRQLSPETAQHFVINRGFERNLSLYPYAEWQRVSARVNRLNPFVQKNRQFARYFYRGATELRLDASNRLLLPRRLLEYAEIESQVVLVCFPSFIELWAEESYGDIFDIEPAAFASLAEEIMGEHRADPDAEDESD</sequence>
<dbReference type="RefSeq" id="WP_014779132.1">
    <property type="nucleotide sequence ID" value="NC_018012.1"/>
</dbReference>
<dbReference type="Gene3D" id="3.40.1550.20">
    <property type="entry name" value="Transcriptional regulator MraZ domain"/>
    <property type="match status" value="1"/>
</dbReference>
<evidence type="ECO:0000313" key="9">
    <source>
        <dbReference type="EMBL" id="AFL74698.1"/>
    </source>
</evidence>
<dbReference type="Proteomes" id="UP000006062">
    <property type="component" value="Chromosome"/>
</dbReference>
<dbReference type="GO" id="GO:0000976">
    <property type="term" value="F:transcription cis-regulatory region binding"/>
    <property type="evidence" value="ECO:0007669"/>
    <property type="project" value="TreeGrafter"/>
</dbReference>
<dbReference type="PANTHER" id="PTHR34701">
    <property type="entry name" value="TRANSCRIPTIONAL REGULATOR MRAZ"/>
    <property type="match status" value="1"/>
</dbReference>
<evidence type="ECO:0000313" key="10">
    <source>
        <dbReference type="Proteomes" id="UP000006062"/>
    </source>
</evidence>
<comment type="subcellular location">
    <subcellularLocation>
        <location evidence="7">Cytoplasm</location>
        <location evidence="7">Nucleoid</location>
    </subcellularLocation>
</comment>
<reference evidence="9 10" key="1">
    <citation type="submission" date="2012-06" db="EMBL/GenBank/DDBJ databases">
        <title>Complete sequence of Thiocystis violascens DSM 198.</title>
        <authorList>
            <consortium name="US DOE Joint Genome Institute"/>
            <person name="Lucas S."/>
            <person name="Han J."/>
            <person name="Lapidus A."/>
            <person name="Cheng J.-F."/>
            <person name="Goodwin L."/>
            <person name="Pitluck S."/>
            <person name="Peters L."/>
            <person name="Ovchinnikova G."/>
            <person name="Teshima H."/>
            <person name="Detter J.C."/>
            <person name="Han C."/>
            <person name="Tapia R."/>
            <person name="Land M."/>
            <person name="Hauser L."/>
            <person name="Kyrpides N."/>
            <person name="Ivanova N."/>
            <person name="Pagani I."/>
            <person name="Vogl K."/>
            <person name="Liu Z."/>
            <person name="Frigaard N.-U."/>
            <person name="Bryant D."/>
            <person name="Woyke T."/>
        </authorList>
    </citation>
    <scope>NUCLEOTIDE SEQUENCE [LARGE SCALE GENOMIC DNA]</scope>
    <source>
        <strain evidence="10">ATCC 17096 / DSM 198 / 6111</strain>
    </source>
</reference>
<feature type="domain" description="SpoVT-AbrB" evidence="8">
    <location>
        <begin position="82"/>
        <end position="125"/>
    </location>
</feature>
<dbReference type="EMBL" id="CP003154">
    <property type="protein sequence ID" value="AFL74698.1"/>
    <property type="molecule type" value="Genomic_DNA"/>
</dbReference>
<evidence type="ECO:0000256" key="5">
    <source>
        <dbReference type="ARBA" id="ARBA00023125"/>
    </source>
</evidence>
<dbReference type="InterPro" id="IPR020603">
    <property type="entry name" value="MraZ_dom"/>
</dbReference>
<dbReference type="SUPFAM" id="SSF89447">
    <property type="entry name" value="AbrB/MazE/MraZ-like"/>
    <property type="match status" value="1"/>
</dbReference>
<dbReference type="PROSITE" id="PS51740">
    <property type="entry name" value="SPOVT_ABRB"/>
    <property type="match status" value="2"/>
</dbReference>
<dbReference type="InterPro" id="IPR037914">
    <property type="entry name" value="SpoVT-AbrB_sf"/>
</dbReference>
<dbReference type="CDD" id="cd16320">
    <property type="entry name" value="MraZ_N"/>
    <property type="match status" value="1"/>
</dbReference>
<accession>I3YCI0</accession>
<dbReference type="GO" id="GO:2000143">
    <property type="term" value="P:negative regulation of DNA-templated transcription initiation"/>
    <property type="evidence" value="ECO:0007669"/>
    <property type="project" value="TreeGrafter"/>
</dbReference>
<dbReference type="GO" id="GO:0005737">
    <property type="term" value="C:cytoplasm"/>
    <property type="evidence" value="ECO:0007669"/>
    <property type="project" value="UniProtKB-UniRule"/>
</dbReference>
<dbReference type="InterPro" id="IPR003444">
    <property type="entry name" value="MraZ"/>
</dbReference>
<dbReference type="InterPro" id="IPR038619">
    <property type="entry name" value="MraZ_sf"/>
</dbReference>
<dbReference type="GO" id="GO:0009295">
    <property type="term" value="C:nucleoid"/>
    <property type="evidence" value="ECO:0007669"/>
    <property type="project" value="UniProtKB-SubCell"/>
</dbReference>
<comment type="subunit">
    <text evidence="7">Forms oligomers.</text>
</comment>
<keyword evidence="4 7" id="KW-0805">Transcription regulation</keyword>
<evidence type="ECO:0000256" key="7">
    <source>
        <dbReference type="HAMAP-Rule" id="MF_01008"/>
    </source>
</evidence>
<dbReference type="OrthoDB" id="9807753at2"/>
<proteinExistence type="inferred from homology"/>
<keyword evidence="3" id="KW-0677">Repeat</keyword>